<sequence length="59" mass="6769">MWRLDWPGWGLRRDGSAAWGNDPFGEFVLRQIRGEGVDTSRVVRDGQNLGKAKVQQIER</sequence>
<dbReference type="Gene3D" id="3.40.1190.20">
    <property type="match status" value="1"/>
</dbReference>
<organism evidence="1 2">
    <name type="scientific">Laceyella putida</name>
    <dbReference type="NCBI Taxonomy" id="110101"/>
    <lineage>
        <taxon>Bacteria</taxon>
        <taxon>Bacillati</taxon>
        <taxon>Bacillota</taxon>
        <taxon>Bacilli</taxon>
        <taxon>Bacillales</taxon>
        <taxon>Thermoactinomycetaceae</taxon>
        <taxon>Laceyella</taxon>
    </lineage>
</organism>
<dbReference type="SUPFAM" id="SSF53613">
    <property type="entry name" value="Ribokinase-like"/>
    <property type="match status" value="1"/>
</dbReference>
<dbReference type="RefSeq" id="WP_379865572.1">
    <property type="nucleotide sequence ID" value="NZ_JBHTBW010000044.1"/>
</dbReference>
<accession>A0ABW2RLX7</accession>
<proteinExistence type="predicted"/>
<protein>
    <submittedName>
        <fullName evidence="1">Uncharacterized protein</fullName>
    </submittedName>
</protein>
<reference evidence="2" key="1">
    <citation type="journal article" date="2019" name="Int. J. Syst. Evol. Microbiol.">
        <title>The Global Catalogue of Microorganisms (GCM) 10K type strain sequencing project: providing services to taxonomists for standard genome sequencing and annotation.</title>
        <authorList>
            <consortium name="The Broad Institute Genomics Platform"/>
            <consortium name="The Broad Institute Genome Sequencing Center for Infectious Disease"/>
            <person name="Wu L."/>
            <person name="Ma J."/>
        </authorList>
    </citation>
    <scope>NUCLEOTIDE SEQUENCE [LARGE SCALE GENOMIC DNA]</scope>
    <source>
        <strain evidence="2">CGMCC 1.12942</strain>
    </source>
</reference>
<comment type="caution">
    <text evidence="1">The sequence shown here is derived from an EMBL/GenBank/DDBJ whole genome shotgun (WGS) entry which is preliminary data.</text>
</comment>
<evidence type="ECO:0000313" key="2">
    <source>
        <dbReference type="Proteomes" id="UP001596500"/>
    </source>
</evidence>
<name>A0ABW2RLX7_9BACL</name>
<dbReference type="Proteomes" id="UP001596500">
    <property type="component" value="Unassembled WGS sequence"/>
</dbReference>
<gene>
    <name evidence="1" type="ORF">ACFQNG_12900</name>
</gene>
<evidence type="ECO:0000313" key="1">
    <source>
        <dbReference type="EMBL" id="MFC7441991.1"/>
    </source>
</evidence>
<dbReference type="EMBL" id="JBHTBW010000044">
    <property type="protein sequence ID" value="MFC7441991.1"/>
    <property type="molecule type" value="Genomic_DNA"/>
</dbReference>
<keyword evidence="2" id="KW-1185">Reference proteome</keyword>
<dbReference type="InterPro" id="IPR029056">
    <property type="entry name" value="Ribokinase-like"/>
</dbReference>